<dbReference type="AlphaFoldDB" id="A0A6N7L0N4"/>
<evidence type="ECO:0000313" key="2">
    <source>
        <dbReference type="Proteomes" id="UP000450000"/>
    </source>
</evidence>
<evidence type="ECO:0000313" key="1">
    <source>
        <dbReference type="EMBL" id="MQS16118.1"/>
    </source>
</evidence>
<accession>A0A6N7L0N4</accession>
<name>A0A6N7L0N4_9ACTN</name>
<reference evidence="1 2" key="1">
    <citation type="submission" date="2019-09" db="EMBL/GenBank/DDBJ databases">
        <title>Genome Sequences of Streptomyces kaniharaensis ATCC 21070.</title>
        <authorList>
            <person name="Zhu W."/>
            <person name="De Crecy-Lagard V."/>
            <person name="Richards N.G."/>
        </authorList>
    </citation>
    <scope>NUCLEOTIDE SEQUENCE [LARGE SCALE GENOMIC DNA]</scope>
    <source>
        <strain evidence="1 2">SF-557</strain>
    </source>
</reference>
<protein>
    <submittedName>
        <fullName evidence="1">Uncharacterized protein</fullName>
    </submittedName>
</protein>
<sequence>MASQDALDAYSEALAAGVRFLMLHDKTRERPEEGCDAVAELDRLAPVYTELHRLHVAAMKYAEEAALRDFCAIRAGGRGGYAPVVLERLIDVYVGNVPRQGGVPRCEFLESDQGSTTTARDIPRIVSRADVRDTV</sequence>
<dbReference type="EMBL" id="WBOF01000002">
    <property type="protein sequence ID" value="MQS16118.1"/>
    <property type="molecule type" value="Genomic_DNA"/>
</dbReference>
<keyword evidence="2" id="KW-1185">Reference proteome</keyword>
<dbReference type="Proteomes" id="UP000450000">
    <property type="component" value="Unassembled WGS sequence"/>
</dbReference>
<organism evidence="1 2">
    <name type="scientific">Streptomyces kaniharaensis</name>
    <dbReference type="NCBI Taxonomy" id="212423"/>
    <lineage>
        <taxon>Bacteria</taxon>
        <taxon>Bacillati</taxon>
        <taxon>Actinomycetota</taxon>
        <taxon>Actinomycetes</taxon>
        <taxon>Kitasatosporales</taxon>
        <taxon>Streptomycetaceae</taxon>
        <taxon>Streptomyces</taxon>
    </lineage>
</organism>
<proteinExistence type="predicted"/>
<gene>
    <name evidence="1" type="ORF">F7Q99_28755</name>
</gene>
<dbReference type="RefSeq" id="WP_153466861.1">
    <property type="nucleotide sequence ID" value="NZ_WBOF01000002.1"/>
</dbReference>
<comment type="caution">
    <text evidence="1">The sequence shown here is derived from an EMBL/GenBank/DDBJ whole genome shotgun (WGS) entry which is preliminary data.</text>
</comment>